<dbReference type="RefSeq" id="WP_155476895.1">
    <property type="nucleotide sequence ID" value="NZ_WNKU01000015.1"/>
</dbReference>
<dbReference type="PANTHER" id="PTHR39183:SF1">
    <property type="entry name" value="SPORE COAT PROTEIN F-LIKE PROTEIN YHCQ"/>
    <property type="match status" value="1"/>
</dbReference>
<protein>
    <submittedName>
        <fullName evidence="4">Spore coat protein</fullName>
    </submittedName>
</protein>
<organism evidence="4 5">
    <name type="scientific">Heliobacterium mobile</name>
    <name type="common">Heliobacillus mobilis</name>
    <dbReference type="NCBI Taxonomy" id="28064"/>
    <lineage>
        <taxon>Bacteria</taxon>
        <taxon>Bacillati</taxon>
        <taxon>Bacillota</taxon>
        <taxon>Clostridia</taxon>
        <taxon>Eubacteriales</taxon>
        <taxon>Heliobacteriaceae</taxon>
        <taxon>Heliobacterium</taxon>
    </lineage>
</organism>
<keyword evidence="1" id="KW-0749">Sporulation</keyword>
<comment type="subcellular location">
    <subcellularLocation>
        <location evidence="2">Spore coat</location>
    </subcellularLocation>
</comment>
<dbReference type="GO" id="GO:0030435">
    <property type="term" value="P:sporulation resulting in formation of a cellular spore"/>
    <property type="evidence" value="ECO:0007669"/>
    <property type="project" value="UniProtKB-KW"/>
</dbReference>
<comment type="similarity">
    <text evidence="3">Belongs to the CotF family.</text>
</comment>
<sequence>MPSLFSSLMGEGNQSGIQMGDQAIANQMLAGKKAVAQGYLTATLESATPEIRALFADNLSKAVMGHTALTELAVKREWYKPYEIPEEQLVHTYQQSESVVENRANI</sequence>
<dbReference type="PANTHER" id="PTHR39183">
    <property type="entry name" value="SPORE COAT PROTEIN F-LIKE PROTEIN YHCQ"/>
    <property type="match status" value="1"/>
</dbReference>
<comment type="caution">
    <text evidence="4">The sequence shown here is derived from an EMBL/GenBank/DDBJ whole genome shotgun (WGS) entry which is preliminary data.</text>
</comment>
<evidence type="ECO:0000256" key="3">
    <source>
        <dbReference type="ARBA" id="ARBA00024344"/>
    </source>
</evidence>
<dbReference type="InterPro" id="IPR012347">
    <property type="entry name" value="Ferritin-like"/>
</dbReference>
<dbReference type="AlphaFoldDB" id="A0A6I3SLH7"/>
<dbReference type="Gene3D" id="1.20.1260.10">
    <property type="match status" value="1"/>
</dbReference>
<name>A0A6I3SLH7_HELMO</name>
<dbReference type="InterPro" id="IPR012851">
    <property type="entry name" value="Spore_coat_CotF-like"/>
</dbReference>
<evidence type="ECO:0000313" key="4">
    <source>
        <dbReference type="EMBL" id="MTV49798.1"/>
    </source>
</evidence>
<keyword evidence="4" id="KW-0946">Virion</keyword>
<proteinExistence type="inferred from homology"/>
<gene>
    <name evidence="4" type="ORF">GJ688_12530</name>
</gene>
<dbReference type="OrthoDB" id="2901397at2"/>
<keyword evidence="4" id="KW-0167">Capsid protein</keyword>
<evidence type="ECO:0000313" key="5">
    <source>
        <dbReference type="Proteomes" id="UP000430670"/>
    </source>
</evidence>
<accession>A0A6I3SLH7</accession>
<dbReference type="EMBL" id="WNKU01000015">
    <property type="protein sequence ID" value="MTV49798.1"/>
    <property type="molecule type" value="Genomic_DNA"/>
</dbReference>
<evidence type="ECO:0000256" key="1">
    <source>
        <dbReference type="ARBA" id="ARBA00022969"/>
    </source>
</evidence>
<reference evidence="4 5" key="1">
    <citation type="submission" date="2019-11" db="EMBL/GenBank/DDBJ databases">
        <title>Whole-genome sequence of a the green, strictly anaerobic photosynthetic bacterium Heliobacillus mobilis DSM 6151.</title>
        <authorList>
            <person name="Kyndt J.A."/>
            <person name="Meyer T.E."/>
        </authorList>
    </citation>
    <scope>NUCLEOTIDE SEQUENCE [LARGE SCALE GENOMIC DNA]</scope>
    <source>
        <strain evidence="4 5">DSM 6151</strain>
    </source>
</reference>
<evidence type="ECO:0000256" key="2">
    <source>
        <dbReference type="ARBA" id="ARBA00024325"/>
    </source>
</evidence>
<keyword evidence="5" id="KW-1185">Reference proteome</keyword>
<dbReference type="Proteomes" id="UP000430670">
    <property type="component" value="Unassembled WGS sequence"/>
</dbReference>
<dbReference type="Pfam" id="PF07875">
    <property type="entry name" value="Coat_F"/>
    <property type="match status" value="1"/>
</dbReference>